<dbReference type="AlphaFoldDB" id="A0A3B1C4S6"/>
<accession>A0A3B1C4S6</accession>
<sequence>MTRFPYIFIIVATLLFASPAFCDTVELYSTGGVRRVEVEVASTRAERARGLMFRAGLKENHGMWFIFNNDNRKTFWMKNVRFPIDIIFIDKDFIIQKIWRSVPPCKEEPCAVYSSGTSVRYVLEVASGFCEKNGVLENQRVQYTP</sequence>
<gene>
    <name evidence="1" type="ORF">MNBD_NITROSPINAE04-800</name>
</gene>
<reference evidence="1" key="1">
    <citation type="submission" date="2018-06" db="EMBL/GenBank/DDBJ databases">
        <authorList>
            <person name="Zhirakovskaya E."/>
        </authorList>
    </citation>
    <scope>NUCLEOTIDE SEQUENCE</scope>
</reference>
<organism evidence="1">
    <name type="scientific">hydrothermal vent metagenome</name>
    <dbReference type="NCBI Taxonomy" id="652676"/>
    <lineage>
        <taxon>unclassified sequences</taxon>
        <taxon>metagenomes</taxon>
        <taxon>ecological metagenomes</taxon>
    </lineage>
</organism>
<dbReference type="InterPro" id="IPR003795">
    <property type="entry name" value="DUF192"/>
</dbReference>
<protein>
    <recommendedName>
        <fullName evidence="2">DUF192 domain-containing protein</fullName>
    </recommendedName>
</protein>
<name>A0A3B1C4S6_9ZZZZ</name>
<evidence type="ECO:0008006" key="2">
    <source>
        <dbReference type="Google" id="ProtNLM"/>
    </source>
</evidence>
<dbReference type="Pfam" id="PF02643">
    <property type="entry name" value="DUF192"/>
    <property type="match status" value="1"/>
</dbReference>
<dbReference type="EMBL" id="UOGA01000238">
    <property type="protein sequence ID" value="VAX23102.1"/>
    <property type="molecule type" value="Genomic_DNA"/>
</dbReference>
<dbReference type="PANTHER" id="PTHR37953">
    <property type="entry name" value="UPF0127 PROTEIN MJ1496"/>
    <property type="match status" value="1"/>
</dbReference>
<evidence type="ECO:0000313" key="1">
    <source>
        <dbReference type="EMBL" id="VAX23102.1"/>
    </source>
</evidence>
<dbReference type="Gene3D" id="2.60.120.1140">
    <property type="entry name" value="Protein of unknown function DUF192"/>
    <property type="match status" value="1"/>
</dbReference>
<dbReference type="PANTHER" id="PTHR37953:SF1">
    <property type="entry name" value="UPF0127 PROTEIN MJ1496"/>
    <property type="match status" value="1"/>
</dbReference>
<dbReference type="InterPro" id="IPR038695">
    <property type="entry name" value="Saro_0823-like_sf"/>
</dbReference>
<proteinExistence type="predicted"/>